<dbReference type="AlphaFoldDB" id="A0A917P3V7"/>
<reference evidence="2" key="1">
    <citation type="journal article" date="2014" name="Int. J. Syst. Evol. Microbiol.">
        <title>Complete genome sequence of Corynebacterium casei LMG S-19264T (=DSM 44701T), isolated from a smear-ripened cheese.</title>
        <authorList>
            <consortium name="US DOE Joint Genome Institute (JGI-PGF)"/>
            <person name="Walter F."/>
            <person name="Albersmeier A."/>
            <person name="Kalinowski J."/>
            <person name="Ruckert C."/>
        </authorList>
    </citation>
    <scope>NUCLEOTIDE SEQUENCE</scope>
    <source>
        <strain evidence="2">JCM 14371</strain>
    </source>
</reference>
<feature type="region of interest" description="Disordered" evidence="1">
    <location>
        <begin position="68"/>
        <end position="93"/>
    </location>
</feature>
<evidence type="ECO:0000313" key="3">
    <source>
        <dbReference type="Proteomes" id="UP000635726"/>
    </source>
</evidence>
<keyword evidence="3" id="KW-1185">Reference proteome</keyword>
<organism evidence="2 3">
    <name type="scientific">Deinococcus aquiradiocola</name>
    <dbReference type="NCBI Taxonomy" id="393059"/>
    <lineage>
        <taxon>Bacteria</taxon>
        <taxon>Thermotogati</taxon>
        <taxon>Deinococcota</taxon>
        <taxon>Deinococci</taxon>
        <taxon>Deinococcales</taxon>
        <taxon>Deinococcaceae</taxon>
        <taxon>Deinococcus</taxon>
    </lineage>
</organism>
<sequence length="196" mass="20423">MSRIARPGRTTAQNRSSTSTLTALLALLLGTFLTGALATPALPSSAVAAQAVKSALIAKAPAKTASSAASTRAQGVTKAASSAAPRSTGRSAVVHSTAYNSTPGQTDATPYITATGTRVRSGVVALSRDLLARFPYGTRITIEDLSGRYSSYLRGRVFVVEDTMHPRIGNTVDVWMGSRSEALAWGSRNIRITAVQ</sequence>
<name>A0A917P3V7_9DEIO</name>
<proteinExistence type="predicted"/>
<dbReference type="CDD" id="cd22784">
    <property type="entry name" value="DPBB_MltA_YuiC-like"/>
    <property type="match status" value="1"/>
</dbReference>
<dbReference type="Proteomes" id="UP000635726">
    <property type="component" value="Unassembled WGS sequence"/>
</dbReference>
<accession>A0A917P3V7</accession>
<comment type="caution">
    <text evidence="2">The sequence shown here is derived from an EMBL/GenBank/DDBJ whole genome shotgun (WGS) entry which is preliminary data.</text>
</comment>
<reference evidence="2" key="2">
    <citation type="submission" date="2020-09" db="EMBL/GenBank/DDBJ databases">
        <authorList>
            <person name="Sun Q."/>
            <person name="Ohkuma M."/>
        </authorList>
    </citation>
    <scope>NUCLEOTIDE SEQUENCE</scope>
    <source>
        <strain evidence="2">JCM 14371</strain>
    </source>
</reference>
<protein>
    <recommendedName>
        <fullName evidence="4">3D domain-containing protein</fullName>
    </recommendedName>
</protein>
<gene>
    <name evidence="2" type="ORF">GCM10008939_00110</name>
</gene>
<evidence type="ECO:0000313" key="2">
    <source>
        <dbReference type="EMBL" id="GGJ60307.1"/>
    </source>
</evidence>
<evidence type="ECO:0000256" key="1">
    <source>
        <dbReference type="SAM" id="MobiDB-lite"/>
    </source>
</evidence>
<dbReference type="EMBL" id="BMOE01000001">
    <property type="protein sequence ID" value="GGJ60307.1"/>
    <property type="molecule type" value="Genomic_DNA"/>
</dbReference>
<evidence type="ECO:0008006" key="4">
    <source>
        <dbReference type="Google" id="ProtNLM"/>
    </source>
</evidence>
<dbReference type="RefSeq" id="WP_229670632.1">
    <property type="nucleotide sequence ID" value="NZ_BMOE01000001.1"/>
</dbReference>